<evidence type="ECO:0000313" key="3">
    <source>
        <dbReference type="WBParaSite" id="PgE086_g002_t03"/>
    </source>
</evidence>
<feature type="compositionally biased region" description="Polar residues" evidence="1">
    <location>
        <begin position="62"/>
        <end position="77"/>
    </location>
</feature>
<name>A0A915A4P5_PARUN</name>
<keyword evidence="2" id="KW-1185">Reference proteome</keyword>
<feature type="region of interest" description="Disordered" evidence="1">
    <location>
        <begin position="461"/>
        <end position="492"/>
    </location>
</feature>
<feature type="region of interest" description="Disordered" evidence="1">
    <location>
        <begin position="12"/>
        <end position="39"/>
    </location>
</feature>
<dbReference type="AlphaFoldDB" id="A0A915A4P5"/>
<protein>
    <submittedName>
        <fullName evidence="3">Uncharacterized protein</fullName>
    </submittedName>
</protein>
<feature type="compositionally biased region" description="Low complexity" evidence="1">
    <location>
        <begin position="30"/>
        <end position="39"/>
    </location>
</feature>
<feature type="region of interest" description="Disordered" evidence="1">
    <location>
        <begin position="101"/>
        <end position="127"/>
    </location>
</feature>
<feature type="region of interest" description="Disordered" evidence="1">
    <location>
        <begin position="62"/>
        <end position="87"/>
    </location>
</feature>
<dbReference type="Proteomes" id="UP000887569">
    <property type="component" value="Unplaced"/>
</dbReference>
<reference evidence="3" key="1">
    <citation type="submission" date="2022-11" db="UniProtKB">
        <authorList>
            <consortium name="WormBaseParasite"/>
        </authorList>
    </citation>
    <scope>IDENTIFICATION</scope>
</reference>
<feature type="region of interest" description="Disordered" evidence="1">
    <location>
        <begin position="230"/>
        <end position="309"/>
    </location>
</feature>
<feature type="compositionally biased region" description="Polar residues" evidence="1">
    <location>
        <begin position="12"/>
        <end position="29"/>
    </location>
</feature>
<proteinExistence type="predicted"/>
<sequence>MLSQRFRAKLLSSASSQRYRPQQTQHPTNSSSLRSISSFSSMDAPEIGSTFYTTTPTYYSDETNSTLYTTMPTYNSEGSRDRLPSENADSTIHAINDDERRQQRAAELNSSGARPASGMFRRPRERHKCSKKSLYKHVYTNNAIRADSPDESVPIRPGICGSHGEESAALKLSQTSLIQREKHPAKNTILGSTRRIAVSPNKPSITFDGPTYSTLAVDEKERRQQLYHTEEKRHPLSFHRQLPQSEPLLQTPRRSRQAGYSGRIRSRSLPASTALLPERIPSQRHQKSPPYQNNDQKRCHRGNVHGHQCSNCATSKPEIAGRVITEEDQEQQKLPSLFLRSSQKGTDGLPEVNALKKPSVRHKSTSAKHAVGSDGNKCIRLESGFLYAAQPPPDPLSIMVCSKVQQQPQSSGTVGGKTSAPLPGLPDQGNGIRMIAVKEGSVERKMLQTVEKNGTVECHSGRQQVHGTSHGRSIPSKIRERDDRISTSNNESCSDVEEIFPRSMRGDDTTVLCLLKEPISVSTNESVHVSATQRKTWMHSIITLSSSKSGQADSTEENMPTCEKEELPLMCCQHSSREKGQTAIESKQQIFISADSIKIDRQTLLHDVRSSEEHATVDDRTYRRVCSAQMIPMDRLGAKSQRCATVPSQSFLNVAVKYNARRLPNGNTDAHERITLTFCEDEEKSTIQAMEPFISSTKTPVELPSPVTYDEMVTIGTNSIEIKRHVGIHGYDGHSLRELFDNLSTPLYTITESRIYERPYGSHLHISPLYTMFPTTIKKE</sequence>
<evidence type="ECO:0000313" key="2">
    <source>
        <dbReference type="Proteomes" id="UP000887569"/>
    </source>
</evidence>
<organism evidence="2 3">
    <name type="scientific">Parascaris univalens</name>
    <name type="common">Nematode worm</name>
    <dbReference type="NCBI Taxonomy" id="6257"/>
    <lineage>
        <taxon>Eukaryota</taxon>
        <taxon>Metazoa</taxon>
        <taxon>Ecdysozoa</taxon>
        <taxon>Nematoda</taxon>
        <taxon>Chromadorea</taxon>
        <taxon>Rhabditida</taxon>
        <taxon>Spirurina</taxon>
        <taxon>Ascaridomorpha</taxon>
        <taxon>Ascaridoidea</taxon>
        <taxon>Ascarididae</taxon>
        <taxon>Parascaris</taxon>
    </lineage>
</organism>
<evidence type="ECO:0000256" key="1">
    <source>
        <dbReference type="SAM" id="MobiDB-lite"/>
    </source>
</evidence>
<feature type="compositionally biased region" description="Polar residues" evidence="1">
    <location>
        <begin position="461"/>
        <end position="471"/>
    </location>
</feature>
<accession>A0A915A4P5</accession>
<dbReference type="WBParaSite" id="PgE086_g002_t03">
    <property type="protein sequence ID" value="PgE086_g002_t03"/>
    <property type="gene ID" value="PgE086_g002"/>
</dbReference>
<feature type="region of interest" description="Disordered" evidence="1">
    <location>
        <begin position="407"/>
        <end position="430"/>
    </location>
</feature>